<gene>
    <name evidence="2" type="ORF">FEE95_21860</name>
</gene>
<keyword evidence="3" id="KW-1185">Reference proteome</keyword>
<organism evidence="2 3">
    <name type="scientific">Maribacter algarum</name>
    <name type="common">ex Zhang et al. 2020</name>
    <dbReference type="NCBI Taxonomy" id="2578118"/>
    <lineage>
        <taxon>Bacteria</taxon>
        <taxon>Pseudomonadati</taxon>
        <taxon>Bacteroidota</taxon>
        <taxon>Flavobacteriia</taxon>
        <taxon>Flavobacteriales</taxon>
        <taxon>Flavobacteriaceae</taxon>
        <taxon>Maribacter</taxon>
    </lineage>
</organism>
<feature type="transmembrane region" description="Helical" evidence="1">
    <location>
        <begin position="36"/>
        <end position="54"/>
    </location>
</feature>
<keyword evidence="1" id="KW-0812">Transmembrane</keyword>
<feature type="transmembrane region" description="Helical" evidence="1">
    <location>
        <begin position="6"/>
        <end position="24"/>
    </location>
</feature>
<name>A0A5S3PHU5_9FLAO</name>
<keyword evidence="1" id="KW-0472">Membrane</keyword>
<dbReference type="AlphaFoldDB" id="A0A5S3PHU5"/>
<comment type="caution">
    <text evidence="2">The sequence shown here is derived from an EMBL/GenBank/DDBJ whole genome shotgun (WGS) entry which is preliminary data.</text>
</comment>
<evidence type="ECO:0000256" key="1">
    <source>
        <dbReference type="SAM" id="Phobius"/>
    </source>
</evidence>
<sequence>MKIKTIINLVFSIIVGLYLALHSTFISGMNPHLEKLLSAGIFLICILIIVSIYTEPNKKLQIIQVIILISAMAIGLYLHAKASDSINGENPRIYYQTDKN</sequence>
<reference evidence="2 3" key="1">
    <citation type="submission" date="2019-05" db="EMBL/GenBank/DDBJ databases">
        <authorList>
            <person name="Zhang J.-Y."/>
            <person name="Feg X."/>
            <person name="Du Z.-J."/>
        </authorList>
    </citation>
    <scope>NUCLEOTIDE SEQUENCE [LARGE SCALE GENOMIC DNA]</scope>
    <source>
        <strain evidence="2 3">RZ26</strain>
    </source>
</reference>
<protein>
    <submittedName>
        <fullName evidence="2">Uncharacterized protein</fullName>
    </submittedName>
</protein>
<evidence type="ECO:0000313" key="3">
    <source>
        <dbReference type="Proteomes" id="UP000310314"/>
    </source>
</evidence>
<keyword evidence="1" id="KW-1133">Transmembrane helix</keyword>
<accession>A0A5S3PHU5</accession>
<dbReference type="Proteomes" id="UP000310314">
    <property type="component" value="Unassembled WGS sequence"/>
</dbReference>
<evidence type="ECO:0000313" key="2">
    <source>
        <dbReference type="EMBL" id="TMM51447.1"/>
    </source>
</evidence>
<proteinExistence type="predicted"/>
<dbReference type="RefSeq" id="WP_138660184.1">
    <property type="nucleotide sequence ID" value="NZ_VATY01000009.1"/>
</dbReference>
<feature type="transmembrane region" description="Helical" evidence="1">
    <location>
        <begin position="60"/>
        <end position="78"/>
    </location>
</feature>
<dbReference type="EMBL" id="VATY01000009">
    <property type="protein sequence ID" value="TMM51447.1"/>
    <property type="molecule type" value="Genomic_DNA"/>
</dbReference>